<keyword evidence="7" id="KW-1185">Reference proteome</keyword>
<keyword evidence="2 4" id="KW-0012">Acyltransferase</keyword>
<dbReference type="CDD" id="cd04301">
    <property type="entry name" value="NAT_SF"/>
    <property type="match status" value="1"/>
</dbReference>
<dbReference type="PROSITE" id="PS51186">
    <property type="entry name" value="GNAT"/>
    <property type="match status" value="1"/>
</dbReference>
<dbReference type="GO" id="GO:0016747">
    <property type="term" value="F:acyltransferase activity, transferring groups other than amino-acyl groups"/>
    <property type="evidence" value="ECO:0007669"/>
    <property type="project" value="InterPro"/>
</dbReference>
<dbReference type="Gene3D" id="3.40.630.30">
    <property type="match status" value="1"/>
</dbReference>
<keyword evidence="1 4" id="KW-0808">Transferase</keyword>
<dbReference type="Proteomes" id="UP001224477">
    <property type="component" value="Unassembled WGS sequence"/>
</dbReference>
<proteinExistence type="predicted"/>
<organism evidence="5 6">
    <name type="scientific">Pseudomonas yamanorum</name>
    <dbReference type="NCBI Taxonomy" id="515393"/>
    <lineage>
        <taxon>Bacteria</taxon>
        <taxon>Pseudomonadati</taxon>
        <taxon>Pseudomonadota</taxon>
        <taxon>Gammaproteobacteria</taxon>
        <taxon>Pseudomonadales</taxon>
        <taxon>Pseudomonadaceae</taxon>
        <taxon>Pseudomonas</taxon>
    </lineage>
</organism>
<dbReference type="PANTHER" id="PTHR43877">
    <property type="entry name" value="AMINOALKYLPHOSPHONATE N-ACETYLTRANSFERASE-RELATED-RELATED"/>
    <property type="match status" value="1"/>
</dbReference>
<comment type="caution">
    <text evidence="5">The sequence shown here is derived from an EMBL/GenBank/DDBJ whole genome shotgun (WGS) entry which is preliminary data.</text>
</comment>
<sequence length="158" mass="17418">MNNLLIRAARLEDAEGIFQVHKNSVENLCNADYGPDQINMWLDGRSPETYREAIIAGNFWLACTDTLQGFVEIDGHEVSKLFVRGEAAGQGVGARLLREALQHIEAAGHPKAYLEATLTAEKFYAAFGFRKIGEGTFSRGNSPVSIEIIKMERAFQGA</sequence>
<reference evidence="5 6" key="1">
    <citation type="submission" date="2020-04" db="EMBL/GenBank/DDBJ databases">
        <title>Molecular characterization of pseudomonads from Agaricus bisporus reveal novel blotch 2 pathogens in Western Europe.</title>
        <authorList>
            <person name="Taparia T."/>
            <person name="Krijger M."/>
            <person name="Haynes E."/>
            <person name="Elpinstone J.G."/>
            <person name="Noble R."/>
            <person name="Van Der Wolf J."/>
        </authorList>
    </citation>
    <scope>NUCLEOTIDE SEQUENCE [LARGE SCALE GENOMIC DNA]</scope>
    <source>
        <strain evidence="5 6">IPO3753</strain>
    </source>
</reference>
<accession>A0A1H2IWY9</accession>
<dbReference type="GeneID" id="93516622"/>
<feature type="domain" description="N-acetyltransferase" evidence="3">
    <location>
        <begin position="4"/>
        <end position="153"/>
    </location>
</feature>
<evidence type="ECO:0000313" key="7">
    <source>
        <dbReference type="Proteomes" id="UP001224477"/>
    </source>
</evidence>
<reference evidence="4 7" key="2">
    <citation type="journal article" date="2023" name="Microbiol. Resour. Announc.">
        <title>Whole-genome sequence of Pseudomonas yamanorum OLsAu1 isolated from the edible ectomycorrhizal mushroom Lactarius sp. section Deliciosi.</title>
        <authorList>
            <person name="Ramirez-Mendoza R."/>
            <person name="Angeles-Argaiz R.E."/>
            <person name="Hernandez-Oaxaca D."/>
            <person name="Aguirre-Beltran L."/>
            <person name="Almaraz-Suarez J."/>
            <person name="Perez-Moreno J."/>
        </authorList>
    </citation>
    <scope>NUCLEOTIDE SEQUENCE [LARGE SCALE GENOMIC DNA]</scope>
    <source>
        <strain evidence="4 7">OLsAu1</strain>
    </source>
</reference>
<name>A0A1H2IWY9_9PSED</name>
<evidence type="ECO:0000313" key="6">
    <source>
        <dbReference type="Proteomes" id="UP000546584"/>
    </source>
</evidence>
<evidence type="ECO:0000256" key="1">
    <source>
        <dbReference type="ARBA" id="ARBA00022679"/>
    </source>
</evidence>
<evidence type="ECO:0000256" key="2">
    <source>
        <dbReference type="ARBA" id="ARBA00023315"/>
    </source>
</evidence>
<dbReference type="AlphaFoldDB" id="A0A1H2IWY9"/>
<dbReference type="InterPro" id="IPR050832">
    <property type="entry name" value="Bact_Acetyltransf"/>
</dbReference>
<dbReference type="SUPFAM" id="SSF55729">
    <property type="entry name" value="Acyl-CoA N-acyltransferases (Nat)"/>
    <property type="match status" value="1"/>
</dbReference>
<dbReference type="PANTHER" id="PTHR43877:SF2">
    <property type="entry name" value="AMINOALKYLPHOSPHONATE N-ACETYLTRANSFERASE-RELATED"/>
    <property type="match status" value="1"/>
</dbReference>
<protein>
    <submittedName>
        <fullName evidence="5">GNAT family N-acetyltransferase</fullName>
        <ecNumber evidence="4">2.3.1.-</ecNumber>
    </submittedName>
</protein>
<evidence type="ECO:0000313" key="5">
    <source>
        <dbReference type="EMBL" id="NWD45820.1"/>
    </source>
</evidence>
<gene>
    <name evidence="5" type="ORF">HX826_28445</name>
    <name evidence="4" type="ORF">RCO22_30135</name>
</gene>
<dbReference type="EMBL" id="JAVGXC010000064">
    <property type="protein sequence ID" value="MDR0193210.1"/>
    <property type="molecule type" value="Genomic_DNA"/>
</dbReference>
<evidence type="ECO:0000313" key="4">
    <source>
        <dbReference type="EMBL" id="MDR0193210.1"/>
    </source>
</evidence>
<dbReference type="EC" id="2.3.1.-" evidence="4"/>
<dbReference type="EMBL" id="JACAQR010000063">
    <property type="protein sequence ID" value="NWD45820.1"/>
    <property type="molecule type" value="Genomic_DNA"/>
</dbReference>
<dbReference type="RefSeq" id="WP_093209400.1">
    <property type="nucleotide sequence ID" value="NZ_CP143576.1"/>
</dbReference>
<dbReference type="Pfam" id="PF13673">
    <property type="entry name" value="Acetyltransf_10"/>
    <property type="match status" value="1"/>
</dbReference>
<dbReference type="Proteomes" id="UP000546584">
    <property type="component" value="Unassembled WGS sequence"/>
</dbReference>
<dbReference type="InterPro" id="IPR000182">
    <property type="entry name" value="GNAT_dom"/>
</dbReference>
<dbReference type="InterPro" id="IPR016181">
    <property type="entry name" value="Acyl_CoA_acyltransferase"/>
</dbReference>
<evidence type="ECO:0000259" key="3">
    <source>
        <dbReference type="PROSITE" id="PS51186"/>
    </source>
</evidence>